<keyword evidence="3 6" id="KW-0698">rRNA processing</keyword>
<dbReference type="GO" id="GO:0005737">
    <property type="term" value="C:cytoplasm"/>
    <property type="evidence" value="ECO:0007669"/>
    <property type="project" value="UniProtKB-SubCell"/>
</dbReference>
<comment type="subcellular location">
    <subcellularLocation>
        <location evidence="6">Cytoplasm</location>
    </subcellularLocation>
    <subcellularLocation>
        <location evidence="6">Nucleus</location>
    </subcellularLocation>
</comment>
<proteinExistence type="inferred from homology"/>
<dbReference type="InterPro" id="IPR007209">
    <property type="entry name" value="RNaseL-inhib-like_metal-bd_dom"/>
</dbReference>
<dbReference type="GO" id="GO:0005634">
    <property type="term" value="C:nucleus"/>
    <property type="evidence" value="ECO:0007669"/>
    <property type="project" value="UniProtKB-SubCell"/>
</dbReference>
<comment type="catalytic activity">
    <reaction evidence="6">
        <text>N(1)-methylpseudouridine(1191) in yeast 18S rRNA + S-adenosyl-L-methionine = N(1)-methyl-N(3)-[(3S)-3-amino-3-carboxypropyl]pseudouridine(1191) in yeast 18S rRNA + S-methyl-5'-thioadenosine + H(+)</text>
        <dbReference type="Rhea" id="RHEA:63300"/>
        <dbReference type="Rhea" id="RHEA-COMP:13852"/>
        <dbReference type="Rhea" id="RHEA-COMP:16309"/>
        <dbReference type="ChEBI" id="CHEBI:15378"/>
        <dbReference type="ChEBI" id="CHEBI:17509"/>
        <dbReference type="ChEBI" id="CHEBI:59789"/>
        <dbReference type="ChEBI" id="CHEBI:74890"/>
        <dbReference type="ChEBI" id="CHEBI:146234"/>
    </reaction>
</comment>
<dbReference type="AlphaFoldDB" id="A0AAN9VCH4"/>
<feature type="domain" description="16S/18S rRNA aminocarboxypropyltransferase Tsr3 C-terminal" evidence="8">
    <location>
        <begin position="83"/>
        <end position="209"/>
    </location>
</feature>
<evidence type="ECO:0000256" key="3">
    <source>
        <dbReference type="ARBA" id="ARBA00022552"/>
    </source>
</evidence>
<feature type="region of interest" description="Disordered" evidence="7">
    <location>
        <begin position="1"/>
        <end position="42"/>
    </location>
</feature>
<sequence length="439" mass="48430">MVHKFARGGKSHHGPPRQNRAARPGDGGENGDGDENSAGSSRPPFKAACWDLNHCDPKRCSGKKLIRLGLMRDLHMGQRHNGVIITPNGKHTLSPADAELMEQYGAAVVECSWARTGEVQWSKVGGKCERLLPYLVAANTVNYGKPFRLNCVEALAAAFAICRRPEWAEEVLRPFNYGEAFLAINAKLLRRYAACEDEAQVKQAEAEWMARLEREHARSRENEDEDDLWKGGNVNRRAIVDSDDDDDDDDDDEEEGDEDGSDGDEDGERRKVKRRGGEDAESVDGIYLGKKPPQWPRPGETSQEQGGEGGRDPFDISDDDDDDAEMEEIRRKVLASKPFANSAADDADRKKPQAIPPPLYPPQRYQVDPHAQPDSDNGEDDDGSDSDGDGDGDDPFDNVIDAVPVTDKVGLAKLEKERSRSHVVSRTFTAGGASAPKRW</sequence>
<comment type="caution">
    <text evidence="6">Lacks conserved residue(s) required for the propagation of feature annotation.</text>
</comment>
<evidence type="ECO:0000256" key="5">
    <source>
        <dbReference type="ARBA" id="ARBA00022691"/>
    </source>
</evidence>
<feature type="binding site" evidence="6">
    <location>
        <position position="61"/>
    </location>
    <ligand>
        <name>S-adenosyl-L-methionine</name>
        <dbReference type="ChEBI" id="CHEBI:59789"/>
    </ligand>
</feature>
<dbReference type="GO" id="GO:0030490">
    <property type="term" value="P:maturation of SSU-rRNA"/>
    <property type="evidence" value="ECO:0007669"/>
    <property type="project" value="TreeGrafter"/>
</dbReference>
<comment type="caution">
    <text evidence="10">The sequence shown here is derived from an EMBL/GenBank/DDBJ whole genome shotgun (WGS) entry which is preliminary data.</text>
</comment>
<comment type="similarity">
    <text evidence="6">Belongs to the TDD superfamily. TSR3 family.</text>
</comment>
<dbReference type="EMBL" id="JAKJXP020000002">
    <property type="protein sequence ID" value="KAK7757598.1"/>
    <property type="molecule type" value="Genomic_DNA"/>
</dbReference>
<dbReference type="GO" id="GO:0106388">
    <property type="term" value="F:rRNA small subunit aminocarboxypropyltransferase activity"/>
    <property type="evidence" value="ECO:0007669"/>
    <property type="project" value="UniProtKB-EC"/>
</dbReference>
<gene>
    <name evidence="6 10" type="primary">TSR3</name>
    <name evidence="10" type="ORF">SLS62_000613</name>
</gene>
<feature type="region of interest" description="Disordered" evidence="7">
    <location>
        <begin position="215"/>
        <end position="404"/>
    </location>
</feature>
<dbReference type="InterPro" id="IPR022968">
    <property type="entry name" value="Tsr3-like"/>
</dbReference>
<evidence type="ECO:0000256" key="6">
    <source>
        <dbReference type="HAMAP-Rule" id="MF_03146"/>
    </source>
</evidence>
<name>A0AAN9VCH4_9PEZI</name>
<protein>
    <recommendedName>
        <fullName evidence="6">18S rRNA aminocarboxypropyltransferase</fullName>
        <ecNumber evidence="6">2.5.1.157</ecNumber>
    </recommendedName>
</protein>
<accession>A0AAN9VCH4</accession>
<feature type="compositionally biased region" description="Acidic residues" evidence="7">
    <location>
        <begin position="376"/>
        <end position="396"/>
    </location>
</feature>
<feature type="compositionally biased region" description="Basic residues" evidence="7">
    <location>
        <begin position="1"/>
        <end position="15"/>
    </location>
</feature>
<feature type="domain" description="RNase L inhibitor RLI-like possible metal-binding" evidence="9">
    <location>
        <begin position="46"/>
        <end position="79"/>
    </location>
</feature>
<keyword evidence="4 6" id="KW-0808">Transferase</keyword>
<feature type="region of interest" description="Disordered" evidence="7">
    <location>
        <begin position="416"/>
        <end position="439"/>
    </location>
</feature>
<feature type="binding site" evidence="6">
    <location>
        <position position="109"/>
    </location>
    <ligand>
        <name>S-adenosyl-L-methionine</name>
        <dbReference type="ChEBI" id="CHEBI:59789"/>
    </ligand>
</feature>
<feature type="binding site" evidence="6">
    <location>
        <position position="132"/>
    </location>
    <ligand>
        <name>S-adenosyl-L-methionine</name>
        <dbReference type="ChEBI" id="CHEBI:59789"/>
    </ligand>
</feature>
<organism evidence="10 11">
    <name type="scientific">Diatrype stigma</name>
    <dbReference type="NCBI Taxonomy" id="117547"/>
    <lineage>
        <taxon>Eukaryota</taxon>
        <taxon>Fungi</taxon>
        <taxon>Dikarya</taxon>
        <taxon>Ascomycota</taxon>
        <taxon>Pezizomycotina</taxon>
        <taxon>Sordariomycetes</taxon>
        <taxon>Xylariomycetidae</taxon>
        <taxon>Xylariales</taxon>
        <taxon>Diatrypaceae</taxon>
        <taxon>Diatrype</taxon>
    </lineage>
</organism>
<keyword evidence="6" id="KW-0539">Nucleus</keyword>
<dbReference type="PANTHER" id="PTHR20426">
    <property type="entry name" value="RIBOSOME BIOGENESIS PROTEIN TSR3 HOMOLOG"/>
    <property type="match status" value="1"/>
</dbReference>
<evidence type="ECO:0000313" key="11">
    <source>
        <dbReference type="Proteomes" id="UP001320420"/>
    </source>
</evidence>
<keyword evidence="5 6" id="KW-0949">S-adenosyl-L-methionine</keyword>
<evidence type="ECO:0000256" key="7">
    <source>
        <dbReference type="SAM" id="MobiDB-lite"/>
    </source>
</evidence>
<evidence type="ECO:0000259" key="8">
    <source>
        <dbReference type="Pfam" id="PF04034"/>
    </source>
</evidence>
<keyword evidence="1 6" id="KW-0963">Cytoplasm</keyword>
<evidence type="ECO:0000256" key="2">
    <source>
        <dbReference type="ARBA" id="ARBA00022517"/>
    </source>
</evidence>
<evidence type="ECO:0000256" key="1">
    <source>
        <dbReference type="ARBA" id="ARBA00022490"/>
    </source>
</evidence>
<comment type="function">
    <text evidence="6">Aminocarboxypropyltransferase that catalyzes the aminocarboxypropyl transfer on pseudouridine at position 1191 (Psi1191) in 18S rRNA. It constitutes the last step in biosynthesis of the hypermodified N1-methyl-N3-(3-amino-3-carboxypropyl) pseudouridine (m1acp3-Psi) conserved in eukaryotic 18S rRNA.</text>
</comment>
<keyword evidence="2 6" id="KW-0690">Ribosome biogenesis</keyword>
<dbReference type="Proteomes" id="UP001320420">
    <property type="component" value="Unassembled WGS sequence"/>
</dbReference>
<keyword evidence="11" id="KW-1185">Reference proteome</keyword>
<reference evidence="10 11" key="1">
    <citation type="submission" date="2024-02" db="EMBL/GenBank/DDBJ databases">
        <title>De novo assembly and annotation of 12 fungi associated with fruit tree decline syndrome in Ontario, Canada.</title>
        <authorList>
            <person name="Sulman M."/>
            <person name="Ellouze W."/>
            <person name="Ilyukhin E."/>
        </authorList>
    </citation>
    <scope>NUCLEOTIDE SEQUENCE [LARGE SCALE GENOMIC DNA]</scope>
    <source>
        <strain evidence="10 11">M11/M66-122</strain>
    </source>
</reference>
<comment type="catalytic activity">
    <reaction evidence="6">
        <text>an N(1)-methylpseudouridine in rRNA + S-adenosyl-L-methionine = N(1)-methyl-N(3)-[(3S)-3-amino-3-carboxypropyl]pseudouridine in rRNA + S-methyl-5'-thioadenosine + H(+)</text>
        <dbReference type="Rhea" id="RHEA:63296"/>
        <dbReference type="Rhea" id="RHEA-COMP:11634"/>
        <dbReference type="Rhea" id="RHEA-COMP:16310"/>
        <dbReference type="ChEBI" id="CHEBI:15378"/>
        <dbReference type="ChEBI" id="CHEBI:17509"/>
        <dbReference type="ChEBI" id="CHEBI:59789"/>
        <dbReference type="ChEBI" id="CHEBI:74890"/>
        <dbReference type="ChEBI" id="CHEBI:146234"/>
        <dbReference type="EC" id="2.5.1.157"/>
    </reaction>
</comment>
<dbReference type="InterPro" id="IPR007177">
    <property type="entry name" value="Tsr3_C"/>
</dbReference>
<dbReference type="Pfam" id="PF04068">
    <property type="entry name" value="Fer4_RLI"/>
    <property type="match status" value="1"/>
</dbReference>
<dbReference type="PANTHER" id="PTHR20426:SF0">
    <property type="entry name" value="18S RRNA AMINOCARBOXYPROPYLTRANSFERASE"/>
    <property type="match status" value="1"/>
</dbReference>
<evidence type="ECO:0000313" key="10">
    <source>
        <dbReference type="EMBL" id="KAK7757598.1"/>
    </source>
</evidence>
<dbReference type="HAMAP" id="MF_01116">
    <property type="entry name" value="TSR3"/>
    <property type="match status" value="1"/>
</dbReference>
<dbReference type="GO" id="GO:1904047">
    <property type="term" value="F:S-adenosyl-L-methionine binding"/>
    <property type="evidence" value="ECO:0007669"/>
    <property type="project" value="UniProtKB-UniRule"/>
</dbReference>
<feature type="compositionally biased region" description="Acidic residues" evidence="7">
    <location>
        <begin position="315"/>
        <end position="326"/>
    </location>
</feature>
<dbReference type="EC" id="2.5.1.157" evidence="6"/>
<feature type="compositionally biased region" description="Acidic residues" evidence="7">
    <location>
        <begin position="241"/>
        <end position="266"/>
    </location>
</feature>
<dbReference type="GO" id="GO:0000455">
    <property type="term" value="P:enzyme-directed rRNA pseudouridine synthesis"/>
    <property type="evidence" value="ECO:0007669"/>
    <property type="project" value="UniProtKB-UniRule"/>
</dbReference>
<dbReference type="Pfam" id="PF04034">
    <property type="entry name" value="Ribo_biogen_C"/>
    <property type="match status" value="1"/>
</dbReference>
<evidence type="ECO:0000259" key="9">
    <source>
        <dbReference type="Pfam" id="PF04068"/>
    </source>
</evidence>
<evidence type="ECO:0000256" key="4">
    <source>
        <dbReference type="ARBA" id="ARBA00022679"/>
    </source>
</evidence>